<proteinExistence type="predicted"/>
<dbReference type="Proteomes" id="UP000678317">
    <property type="component" value="Unassembled WGS sequence"/>
</dbReference>
<dbReference type="Gene3D" id="3.30.460.40">
    <property type="match status" value="1"/>
</dbReference>
<dbReference type="EMBL" id="JAGFBM010000009">
    <property type="protein sequence ID" value="MBO3086277.1"/>
    <property type="molecule type" value="Genomic_DNA"/>
</dbReference>
<gene>
    <name evidence="1" type="ORF">J4035_16660</name>
</gene>
<comment type="caution">
    <text evidence="1">The sequence shown here is derived from an EMBL/GenBank/DDBJ whole genome shotgun (WGS) entry which is preliminary data.</text>
</comment>
<organism evidence="1 2">
    <name type="scientific">Cellulomonas fengjieae</name>
    <dbReference type="NCBI Taxonomy" id="2819978"/>
    <lineage>
        <taxon>Bacteria</taxon>
        <taxon>Bacillati</taxon>
        <taxon>Actinomycetota</taxon>
        <taxon>Actinomycetes</taxon>
        <taxon>Micrococcales</taxon>
        <taxon>Cellulomonadaceae</taxon>
        <taxon>Cellulomonas</taxon>
    </lineage>
</organism>
<reference evidence="1 2" key="1">
    <citation type="submission" date="2021-03" db="EMBL/GenBank/DDBJ databases">
        <title>novel species in genus Cellulomonas.</title>
        <authorList>
            <person name="Zhang G."/>
        </authorList>
    </citation>
    <scope>NUCLEOTIDE SEQUENCE [LARGE SCALE GENOMIC DNA]</scope>
    <source>
        <strain evidence="2">zg-ZUI188</strain>
    </source>
</reference>
<dbReference type="InterPro" id="IPR019646">
    <property type="entry name" value="Aminoglyc_AdlTrfase"/>
</dbReference>
<accession>A0ABS3SKJ4</accession>
<sequence length="155" mass="16968">MTPELALDLLDAFERAGIDVWVAGGWGIDALVGRQTRDHRDLDVLYRIEDDAPIRAVLTAAGYVPETDWWPVRVELRGPSYVDIHPLAFAPDGSATQSGLDGTTFDYPASAFTRGTIADRTVACLSAAQQRLFHSGYELREIDRHDLAALDGAGR</sequence>
<keyword evidence="2" id="KW-1185">Reference proteome</keyword>
<dbReference type="Pfam" id="PF10706">
    <property type="entry name" value="Aminoglyc_resit"/>
    <property type="match status" value="1"/>
</dbReference>
<evidence type="ECO:0000313" key="1">
    <source>
        <dbReference type="EMBL" id="MBO3086277.1"/>
    </source>
</evidence>
<evidence type="ECO:0000313" key="2">
    <source>
        <dbReference type="Proteomes" id="UP000678317"/>
    </source>
</evidence>
<protein>
    <submittedName>
        <fullName evidence="1">Amino acid transporter</fullName>
    </submittedName>
</protein>
<name>A0ABS3SKJ4_9CELL</name>